<dbReference type="GO" id="GO:0009252">
    <property type="term" value="P:peptidoglycan biosynthetic process"/>
    <property type="evidence" value="ECO:0007669"/>
    <property type="project" value="UniProtKB-UniRule"/>
</dbReference>
<evidence type="ECO:0000256" key="6">
    <source>
        <dbReference type="ARBA" id="ARBA00022618"/>
    </source>
</evidence>
<dbReference type="NCBIfam" id="TIGR00179">
    <property type="entry name" value="murB"/>
    <property type="match status" value="1"/>
</dbReference>
<dbReference type="Gene3D" id="3.90.78.10">
    <property type="entry name" value="UDP-N-acetylenolpyruvoylglucosamine reductase, C-terminal domain"/>
    <property type="match status" value="1"/>
</dbReference>
<reference evidence="18 19" key="1">
    <citation type="journal article" date="2016" name="Nat. Commun.">
        <title>Thousands of microbial genomes shed light on interconnected biogeochemical processes in an aquifer system.</title>
        <authorList>
            <person name="Anantharaman K."/>
            <person name="Brown C.T."/>
            <person name="Hug L.A."/>
            <person name="Sharon I."/>
            <person name="Castelle C.J."/>
            <person name="Probst A.J."/>
            <person name="Thomas B.C."/>
            <person name="Singh A."/>
            <person name="Wilkins M.J."/>
            <person name="Karaoz U."/>
            <person name="Brodie E.L."/>
            <person name="Williams K.H."/>
            <person name="Hubbard S.S."/>
            <person name="Banfield J.F."/>
        </authorList>
    </citation>
    <scope>NUCLEOTIDE SEQUENCE [LARGE SCALE GENOMIC DNA]</scope>
</reference>
<evidence type="ECO:0000256" key="16">
    <source>
        <dbReference type="HAMAP-Rule" id="MF_00037"/>
    </source>
</evidence>
<evidence type="ECO:0000256" key="8">
    <source>
        <dbReference type="ARBA" id="ARBA00022827"/>
    </source>
</evidence>
<keyword evidence="12 16" id="KW-0560">Oxidoreductase</keyword>
<keyword evidence="5 16" id="KW-0963">Cytoplasm</keyword>
<dbReference type="InterPro" id="IPR036635">
    <property type="entry name" value="MurB_C_sf"/>
</dbReference>
<comment type="cofactor">
    <cofactor evidence="1 16">
        <name>FAD</name>
        <dbReference type="ChEBI" id="CHEBI:57692"/>
    </cofactor>
</comment>
<evidence type="ECO:0000256" key="9">
    <source>
        <dbReference type="ARBA" id="ARBA00022857"/>
    </source>
</evidence>
<evidence type="ECO:0000256" key="12">
    <source>
        <dbReference type="ARBA" id="ARBA00023002"/>
    </source>
</evidence>
<dbReference type="GO" id="GO:0071949">
    <property type="term" value="F:FAD binding"/>
    <property type="evidence" value="ECO:0007669"/>
    <property type="project" value="InterPro"/>
</dbReference>
<comment type="similarity">
    <text evidence="16">Belongs to the MurB family.</text>
</comment>
<feature type="active site" evidence="16">
    <location>
        <position position="358"/>
    </location>
</feature>
<dbReference type="NCBIfam" id="NF010478">
    <property type="entry name" value="PRK13903.1"/>
    <property type="match status" value="1"/>
</dbReference>
<dbReference type="InterPro" id="IPR003170">
    <property type="entry name" value="MurB"/>
</dbReference>
<dbReference type="InterPro" id="IPR016169">
    <property type="entry name" value="FAD-bd_PCMH_sub2"/>
</dbReference>
<accession>A0A1F5EKM0</accession>
<protein>
    <recommendedName>
        <fullName evidence="16">UDP-N-acetylenolpyruvoylglucosamine reductase</fullName>
        <ecNumber evidence="16">1.3.1.98</ecNumber>
    </recommendedName>
    <alternativeName>
        <fullName evidence="16">UDP-N-acetylmuramate dehydrogenase</fullName>
    </alternativeName>
</protein>
<organism evidence="18 19">
    <name type="scientific">Candidatus Campbellbacteria bacterium RIFCSPHIGHO2_01_FULL_34_10</name>
    <dbReference type="NCBI Taxonomy" id="1797577"/>
    <lineage>
        <taxon>Bacteria</taxon>
        <taxon>Candidatus Campbelliibacteriota</taxon>
    </lineage>
</organism>
<evidence type="ECO:0000256" key="15">
    <source>
        <dbReference type="ARBA" id="ARBA00048914"/>
    </source>
</evidence>
<keyword evidence="6 16" id="KW-0132">Cell division</keyword>
<dbReference type="GO" id="GO:0051301">
    <property type="term" value="P:cell division"/>
    <property type="evidence" value="ECO:0007669"/>
    <property type="project" value="UniProtKB-KW"/>
</dbReference>
<comment type="pathway">
    <text evidence="4 16">Cell wall biogenesis; peptidoglycan biosynthesis.</text>
</comment>
<keyword evidence="14 16" id="KW-0961">Cell wall biogenesis/degradation</keyword>
<dbReference type="PROSITE" id="PS51387">
    <property type="entry name" value="FAD_PCMH"/>
    <property type="match status" value="1"/>
</dbReference>
<evidence type="ECO:0000313" key="18">
    <source>
        <dbReference type="EMBL" id="OGD67958.1"/>
    </source>
</evidence>
<dbReference type="UniPathway" id="UPA00219"/>
<evidence type="ECO:0000256" key="10">
    <source>
        <dbReference type="ARBA" id="ARBA00022960"/>
    </source>
</evidence>
<dbReference type="GO" id="GO:0071555">
    <property type="term" value="P:cell wall organization"/>
    <property type="evidence" value="ECO:0007669"/>
    <property type="project" value="UniProtKB-KW"/>
</dbReference>
<keyword evidence="10 16" id="KW-0133">Cell shape</keyword>
<evidence type="ECO:0000256" key="3">
    <source>
        <dbReference type="ARBA" id="ARBA00004496"/>
    </source>
</evidence>
<comment type="catalytic activity">
    <reaction evidence="15 16">
        <text>UDP-N-acetyl-alpha-D-muramate + NADP(+) = UDP-N-acetyl-3-O-(1-carboxyvinyl)-alpha-D-glucosamine + NADPH + H(+)</text>
        <dbReference type="Rhea" id="RHEA:12248"/>
        <dbReference type="ChEBI" id="CHEBI:15378"/>
        <dbReference type="ChEBI" id="CHEBI:57783"/>
        <dbReference type="ChEBI" id="CHEBI:58349"/>
        <dbReference type="ChEBI" id="CHEBI:68483"/>
        <dbReference type="ChEBI" id="CHEBI:70757"/>
        <dbReference type="EC" id="1.3.1.98"/>
    </reaction>
</comment>
<dbReference type="Gene3D" id="3.30.465.10">
    <property type="match status" value="1"/>
</dbReference>
<evidence type="ECO:0000256" key="4">
    <source>
        <dbReference type="ARBA" id="ARBA00004752"/>
    </source>
</evidence>
<dbReference type="InterPro" id="IPR016166">
    <property type="entry name" value="FAD-bd_PCMH"/>
</dbReference>
<proteinExistence type="inferred from homology"/>
<evidence type="ECO:0000256" key="2">
    <source>
        <dbReference type="ARBA" id="ARBA00003921"/>
    </source>
</evidence>
<name>A0A1F5EKM0_9BACT</name>
<evidence type="ECO:0000256" key="5">
    <source>
        <dbReference type="ARBA" id="ARBA00022490"/>
    </source>
</evidence>
<dbReference type="InterPro" id="IPR036318">
    <property type="entry name" value="FAD-bd_PCMH-like_sf"/>
</dbReference>
<dbReference type="Proteomes" id="UP000186670">
    <property type="component" value="Unassembled WGS sequence"/>
</dbReference>
<evidence type="ECO:0000259" key="17">
    <source>
        <dbReference type="PROSITE" id="PS51387"/>
    </source>
</evidence>
<dbReference type="GO" id="GO:0005829">
    <property type="term" value="C:cytosol"/>
    <property type="evidence" value="ECO:0007669"/>
    <property type="project" value="TreeGrafter"/>
</dbReference>
<keyword evidence="7 16" id="KW-0285">Flavoprotein</keyword>
<dbReference type="EC" id="1.3.1.98" evidence="16"/>
<comment type="function">
    <text evidence="2 16">Cell wall formation.</text>
</comment>
<feature type="active site" description="Proton donor" evidence="16">
    <location>
        <position position="255"/>
    </location>
</feature>
<evidence type="ECO:0000313" key="19">
    <source>
        <dbReference type="Proteomes" id="UP000186670"/>
    </source>
</evidence>
<dbReference type="InterPro" id="IPR011601">
    <property type="entry name" value="MurB_C"/>
</dbReference>
<dbReference type="PANTHER" id="PTHR21071">
    <property type="entry name" value="UDP-N-ACETYLENOLPYRUVOYLGLUCOSAMINE REDUCTASE"/>
    <property type="match status" value="1"/>
</dbReference>
<dbReference type="NCBIfam" id="NF000755">
    <property type="entry name" value="PRK00046.1"/>
    <property type="match status" value="1"/>
</dbReference>
<dbReference type="GO" id="GO:0008360">
    <property type="term" value="P:regulation of cell shape"/>
    <property type="evidence" value="ECO:0007669"/>
    <property type="project" value="UniProtKB-KW"/>
</dbReference>
<comment type="subcellular location">
    <subcellularLocation>
        <location evidence="3 16">Cytoplasm</location>
    </subcellularLocation>
</comment>
<dbReference type="Gene3D" id="3.30.43.10">
    <property type="entry name" value="Uridine Diphospho-n-acetylenolpyruvylglucosamine Reductase, domain 2"/>
    <property type="match status" value="1"/>
</dbReference>
<dbReference type="HAMAP" id="MF_00037">
    <property type="entry name" value="MurB"/>
    <property type="match status" value="1"/>
</dbReference>
<evidence type="ECO:0000256" key="11">
    <source>
        <dbReference type="ARBA" id="ARBA00022984"/>
    </source>
</evidence>
<dbReference type="InterPro" id="IPR006094">
    <property type="entry name" value="Oxid_FAD_bind_N"/>
</dbReference>
<dbReference type="Pfam" id="PF01565">
    <property type="entry name" value="FAD_binding_4"/>
    <property type="match status" value="1"/>
</dbReference>
<evidence type="ECO:0000256" key="14">
    <source>
        <dbReference type="ARBA" id="ARBA00023316"/>
    </source>
</evidence>
<dbReference type="Pfam" id="PF02873">
    <property type="entry name" value="MurB_C"/>
    <property type="match status" value="1"/>
</dbReference>
<evidence type="ECO:0000256" key="1">
    <source>
        <dbReference type="ARBA" id="ARBA00001974"/>
    </source>
</evidence>
<keyword evidence="9 16" id="KW-0521">NADP</keyword>
<sequence>MNIEENVLLANYTTFKIGGKARYFVVVKNEEDLKQAVIFAKQKSLPIYVLGGGSNLLISDEGVDGLVLKIEIKGLEFKETDFASQNPSLRAKRSNPEVVRVVVGAGEVWDDLVQQTVDKNLYGLENLSGVPGTVGASVVQNIECYGAEVKDSVESVEVLNTETLEIEILTNKQCDFIYRHSIFKTEEGKKYIILRVNFVLKKEGTLNLDYKDVKNYLKENNLEEKNVSLGKMREILLFIRKNKLPDLKQFGTAGSFFKLPVVNSETLFALKKISPDMPHYKIDIGCNTSLQGEHKIPLGHLLEQFGWKGYKDGEAGIFEKHSLIVINHGNATAKDVKNLVEKIAKDVKEKTGINIETEVVMW</sequence>
<feature type="active site" evidence="16">
    <location>
        <position position="179"/>
    </location>
</feature>
<comment type="caution">
    <text evidence="18">The sequence shown here is derived from an EMBL/GenBank/DDBJ whole genome shotgun (WGS) entry which is preliminary data.</text>
</comment>
<dbReference type="AlphaFoldDB" id="A0A1F5EKM0"/>
<dbReference type="PANTHER" id="PTHR21071:SF4">
    <property type="entry name" value="UDP-N-ACETYLENOLPYRUVOYLGLUCOSAMINE REDUCTASE"/>
    <property type="match status" value="1"/>
</dbReference>
<dbReference type="SUPFAM" id="SSF56194">
    <property type="entry name" value="Uridine diphospho-N-Acetylenolpyruvylglucosamine reductase, MurB, C-terminal domain"/>
    <property type="match status" value="1"/>
</dbReference>
<dbReference type="GO" id="GO:0008762">
    <property type="term" value="F:UDP-N-acetylmuramate dehydrogenase activity"/>
    <property type="evidence" value="ECO:0007669"/>
    <property type="project" value="UniProtKB-UniRule"/>
</dbReference>
<evidence type="ECO:0000256" key="7">
    <source>
        <dbReference type="ARBA" id="ARBA00022630"/>
    </source>
</evidence>
<keyword evidence="13 16" id="KW-0131">Cell cycle</keyword>
<feature type="domain" description="FAD-binding PCMH-type" evidence="17">
    <location>
        <begin position="16"/>
        <end position="203"/>
    </location>
</feature>
<evidence type="ECO:0000256" key="13">
    <source>
        <dbReference type="ARBA" id="ARBA00023306"/>
    </source>
</evidence>
<keyword evidence="8 16" id="KW-0274">FAD</keyword>
<dbReference type="SUPFAM" id="SSF56176">
    <property type="entry name" value="FAD-binding/transporter-associated domain-like"/>
    <property type="match status" value="1"/>
</dbReference>
<gene>
    <name evidence="16" type="primary">murB</name>
    <name evidence="18" type="ORF">A2811_00940</name>
</gene>
<dbReference type="EMBL" id="MEZZ01000044">
    <property type="protein sequence ID" value="OGD67958.1"/>
    <property type="molecule type" value="Genomic_DNA"/>
</dbReference>
<dbReference type="InterPro" id="IPR016167">
    <property type="entry name" value="FAD-bd_PCMH_sub1"/>
</dbReference>
<keyword evidence="11 16" id="KW-0573">Peptidoglycan synthesis</keyword>